<organism evidence="5 6">
    <name type="scientific">Candidatus Rikenella faecigallinarum</name>
    <dbReference type="NCBI Taxonomy" id="2838745"/>
    <lineage>
        <taxon>Bacteria</taxon>
        <taxon>Pseudomonadati</taxon>
        <taxon>Bacteroidota</taxon>
        <taxon>Bacteroidia</taxon>
        <taxon>Bacteroidales</taxon>
        <taxon>Rikenellaceae</taxon>
        <taxon>Rikenella</taxon>
    </lineage>
</organism>
<dbReference type="EMBL" id="DXHL01000001">
    <property type="protein sequence ID" value="HIW09870.1"/>
    <property type="molecule type" value="Genomic_DNA"/>
</dbReference>
<dbReference type="InterPro" id="IPR000843">
    <property type="entry name" value="HTH_LacI"/>
</dbReference>
<name>A0A9D1QCU8_9BACT</name>
<dbReference type="InterPro" id="IPR028082">
    <property type="entry name" value="Peripla_BP_I"/>
</dbReference>
<evidence type="ECO:0000256" key="3">
    <source>
        <dbReference type="ARBA" id="ARBA00023163"/>
    </source>
</evidence>
<dbReference type="Gene3D" id="3.40.50.2300">
    <property type="match status" value="2"/>
</dbReference>
<reference evidence="5" key="2">
    <citation type="submission" date="2021-04" db="EMBL/GenBank/DDBJ databases">
        <authorList>
            <person name="Gilroy R."/>
        </authorList>
    </citation>
    <scope>NUCLEOTIDE SEQUENCE</scope>
    <source>
        <strain evidence="5">ChiBcec15-1070</strain>
    </source>
</reference>
<dbReference type="GO" id="GO:0000976">
    <property type="term" value="F:transcription cis-regulatory region binding"/>
    <property type="evidence" value="ECO:0007669"/>
    <property type="project" value="TreeGrafter"/>
</dbReference>
<dbReference type="CDD" id="cd01392">
    <property type="entry name" value="HTH_LacI"/>
    <property type="match status" value="1"/>
</dbReference>
<accession>A0A9D1QCU8</accession>
<dbReference type="PROSITE" id="PS50932">
    <property type="entry name" value="HTH_LACI_2"/>
    <property type="match status" value="1"/>
</dbReference>
<keyword evidence="1" id="KW-0805">Transcription regulation</keyword>
<dbReference type="CDD" id="cd06267">
    <property type="entry name" value="PBP1_LacI_sugar_binding-like"/>
    <property type="match status" value="1"/>
</dbReference>
<dbReference type="Gene3D" id="1.10.260.40">
    <property type="entry name" value="lambda repressor-like DNA-binding domains"/>
    <property type="match status" value="1"/>
</dbReference>
<dbReference type="InterPro" id="IPR046335">
    <property type="entry name" value="LacI/GalR-like_sensor"/>
</dbReference>
<dbReference type="SMART" id="SM00354">
    <property type="entry name" value="HTH_LACI"/>
    <property type="match status" value="1"/>
</dbReference>
<evidence type="ECO:0000313" key="5">
    <source>
        <dbReference type="EMBL" id="HIW09870.1"/>
    </source>
</evidence>
<dbReference type="Proteomes" id="UP000823926">
    <property type="component" value="Unassembled WGS sequence"/>
</dbReference>
<reference evidence="5" key="1">
    <citation type="journal article" date="2021" name="PeerJ">
        <title>Extensive microbial diversity within the chicken gut microbiome revealed by metagenomics and culture.</title>
        <authorList>
            <person name="Gilroy R."/>
            <person name="Ravi A."/>
            <person name="Getino M."/>
            <person name="Pursley I."/>
            <person name="Horton D.L."/>
            <person name="Alikhan N.F."/>
            <person name="Baker D."/>
            <person name="Gharbi K."/>
            <person name="Hall N."/>
            <person name="Watson M."/>
            <person name="Adriaenssens E.M."/>
            <person name="Foster-Nyarko E."/>
            <person name="Jarju S."/>
            <person name="Secka A."/>
            <person name="Antonio M."/>
            <person name="Oren A."/>
            <person name="Chaudhuri R.R."/>
            <person name="La Ragione R."/>
            <person name="Hildebrand F."/>
            <person name="Pallen M.J."/>
        </authorList>
    </citation>
    <scope>NUCLEOTIDE SEQUENCE</scope>
    <source>
        <strain evidence="5">ChiBcec15-1070</strain>
    </source>
</reference>
<keyword evidence="3" id="KW-0804">Transcription</keyword>
<evidence type="ECO:0000256" key="2">
    <source>
        <dbReference type="ARBA" id="ARBA00023125"/>
    </source>
</evidence>
<evidence type="ECO:0000259" key="4">
    <source>
        <dbReference type="PROSITE" id="PS50932"/>
    </source>
</evidence>
<dbReference type="GO" id="GO:0003700">
    <property type="term" value="F:DNA-binding transcription factor activity"/>
    <property type="evidence" value="ECO:0007669"/>
    <property type="project" value="TreeGrafter"/>
</dbReference>
<protein>
    <submittedName>
        <fullName evidence="5">LacI family transcriptional regulator</fullName>
    </submittedName>
</protein>
<dbReference type="SUPFAM" id="SSF53822">
    <property type="entry name" value="Periplasmic binding protein-like I"/>
    <property type="match status" value="1"/>
</dbReference>
<dbReference type="InterPro" id="IPR010982">
    <property type="entry name" value="Lambda_DNA-bd_dom_sf"/>
</dbReference>
<dbReference type="PANTHER" id="PTHR30146:SF109">
    <property type="entry name" value="HTH-TYPE TRANSCRIPTIONAL REGULATOR GALS"/>
    <property type="match status" value="1"/>
</dbReference>
<dbReference type="AlphaFoldDB" id="A0A9D1QCU8"/>
<dbReference type="Pfam" id="PF00356">
    <property type="entry name" value="LacI"/>
    <property type="match status" value="1"/>
</dbReference>
<proteinExistence type="predicted"/>
<keyword evidence="2" id="KW-0238">DNA-binding</keyword>
<evidence type="ECO:0000256" key="1">
    <source>
        <dbReference type="ARBA" id="ARBA00023015"/>
    </source>
</evidence>
<evidence type="ECO:0000313" key="6">
    <source>
        <dbReference type="Proteomes" id="UP000823926"/>
    </source>
</evidence>
<sequence length="338" mass="36705">MTVKRTSIYDIAERLGVSVSTVSRALSDHPSISAALKERVRAVAAELNYIPNSVAVNLKTGRRRTIGVVVPGINRSFFSSAIEGIEDKAYKEGYDVLIYQSKDSAEREARIVRSLAGKVDGVIASIAADTTDHAYYNSLTAVGVPVVLFDRTAPAVEAGTVTVDDYQGAVMAVRHLIDQGCRTIYHYAGPQVVDIWQNRLRGYLDTMHQAGLSVGDEAVFEGRNTSEAEGRRYARHLLESGRLPDAVFFTGDFAALGAMLELQQAGVRVPQDVAMVGFANEPLCQWLATPLSSVDQFSYKMGYMAGKMVFDRLKGEPQVGIVIAPELVVRASSLRAGQ</sequence>
<dbReference type="SUPFAM" id="SSF47413">
    <property type="entry name" value="lambda repressor-like DNA-binding domains"/>
    <property type="match status" value="1"/>
</dbReference>
<dbReference type="PANTHER" id="PTHR30146">
    <property type="entry name" value="LACI-RELATED TRANSCRIPTIONAL REPRESSOR"/>
    <property type="match status" value="1"/>
</dbReference>
<feature type="domain" description="HTH lacI-type" evidence="4">
    <location>
        <begin position="6"/>
        <end position="60"/>
    </location>
</feature>
<comment type="caution">
    <text evidence="5">The sequence shown here is derived from an EMBL/GenBank/DDBJ whole genome shotgun (WGS) entry which is preliminary data.</text>
</comment>
<dbReference type="Pfam" id="PF13377">
    <property type="entry name" value="Peripla_BP_3"/>
    <property type="match status" value="1"/>
</dbReference>
<gene>
    <name evidence="5" type="ORF">H9888_00055</name>
</gene>